<accession>A0A162R236</accession>
<proteinExistence type="predicted"/>
<name>A0A162R236_9CLOT</name>
<dbReference type="AlphaFoldDB" id="A0A162R236"/>
<organism evidence="1 2">
    <name type="scientific">Clostridium magnum DSM 2767</name>
    <dbReference type="NCBI Taxonomy" id="1121326"/>
    <lineage>
        <taxon>Bacteria</taxon>
        <taxon>Bacillati</taxon>
        <taxon>Bacillota</taxon>
        <taxon>Clostridia</taxon>
        <taxon>Eubacteriales</taxon>
        <taxon>Clostridiaceae</taxon>
        <taxon>Clostridium</taxon>
    </lineage>
</organism>
<dbReference type="Proteomes" id="UP000076603">
    <property type="component" value="Unassembled WGS sequence"/>
</dbReference>
<sequence>MISIGCDHGGYELKEIIKNNLEKKALNIRISFANSR</sequence>
<evidence type="ECO:0008006" key="3">
    <source>
        <dbReference type="Google" id="ProtNLM"/>
    </source>
</evidence>
<dbReference type="SUPFAM" id="SSF89623">
    <property type="entry name" value="Ribose/Galactose isomerase RpiB/AlsB"/>
    <property type="match status" value="1"/>
</dbReference>
<evidence type="ECO:0000313" key="1">
    <source>
        <dbReference type="EMBL" id="KZL89311.1"/>
    </source>
</evidence>
<gene>
    <name evidence="1" type="ORF">CLMAG_52130</name>
</gene>
<protein>
    <recommendedName>
        <fullName evidence="3">Ribose-5-phosphate isomerase</fullName>
    </recommendedName>
</protein>
<dbReference type="EMBL" id="LWAE01000009">
    <property type="protein sequence ID" value="KZL89311.1"/>
    <property type="molecule type" value="Genomic_DNA"/>
</dbReference>
<dbReference type="GO" id="GO:0005975">
    <property type="term" value="P:carbohydrate metabolic process"/>
    <property type="evidence" value="ECO:0007669"/>
    <property type="project" value="InterPro"/>
</dbReference>
<dbReference type="GO" id="GO:0016853">
    <property type="term" value="F:isomerase activity"/>
    <property type="evidence" value="ECO:0007669"/>
    <property type="project" value="InterPro"/>
</dbReference>
<dbReference type="STRING" id="1121326.CLMAG_52130"/>
<dbReference type="InterPro" id="IPR036569">
    <property type="entry name" value="RpiB_LacA_LacB_sf"/>
</dbReference>
<dbReference type="Gene3D" id="3.40.1400.10">
    <property type="entry name" value="Sugar-phosphate isomerase, RpiB/LacA/LacB"/>
    <property type="match status" value="1"/>
</dbReference>
<evidence type="ECO:0000313" key="2">
    <source>
        <dbReference type="Proteomes" id="UP000076603"/>
    </source>
</evidence>
<reference evidence="1 2" key="1">
    <citation type="submission" date="2016-04" db="EMBL/GenBank/DDBJ databases">
        <title>Genome sequence of Clostridium magnum DSM 2767.</title>
        <authorList>
            <person name="Poehlein A."/>
            <person name="Uhlig R."/>
            <person name="Fischer R."/>
            <person name="Bahl H."/>
            <person name="Daniel R."/>
        </authorList>
    </citation>
    <scope>NUCLEOTIDE SEQUENCE [LARGE SCALE GENOMIC DNA]</scope>
    <source>
        <strain evidence="1 2">DSM 2767</strain>
    </source>
</reference>
<keyword evidence="2" id="KW-1185">Reference proteome</keyword>
<comment type="caution">
    <text evidence="1">The sequence shown here is derived from an EMBL/GenBank/DDBJ whole genome shotgun (WGS) entry which is preliminary data.</text>
</comment>
<dbReference type="PATRIC" id="fig|1121326.3.peg.5272"/>